<dbReference type="InterPro" id="IPR013658">
    <property type="entry name" value="SGL"/>
</dbReference>
<dbReference type="InterPro" id="IPR052988">
    <property type="entry name" value="Oryzine_lactonohydrolase"/>
</dbReference>
<evidence type="ECO:0000313" key="4">
    <source>
        <dbReference type="Proteomes" id="UP000269539"/>
    </source>
</evidence>
<evidence type="ECO:0000256" key="1">
    <source>
        <dbReference type="SAM" id="MobiDB-lite"/>
    </source>
</evidence>
<reference evidence="3 4" key="1">
    <citation type="journal article" date="2018" name="BMC Genomics">
        <title>Genomic evidence for intraspecific hybridization in a clonal and extremely halotolerant yeast.</title>
        <authorList>
            <person name="Gostincar C."/>
            <person name="Stajich J.E."/>
            <person name="Zupancic J."/>
            <person name="Zalar P."/>
            <person name="Gunde-Cimerman N."/>
        </authorList>
    </citation>
    <scope>NUCLEOTIDE SEQUENCE [LARGE SCALE GENOMIC DNA]</scope>
    <source>
        <strain evidence="3 4">EXF-10513</strain>
    </source>
</reference>
<feature type="compositionally biased region" description="Low complexity" evidence="1">
    <location>
        <begin position="145"/>
        <end position="176"/>
    </location>
</feature>
<dbReference type="SUPFAM" id="SSF63829">
    <property type="entry name" value="Calcium-dependent phosphotriesterase"/>
    <property type="match status" value="1"/>
</dbReference>
<name>A0A3M7FZU9_HORWE</name>
<feature type="domain" description="SMP-30/Gluconolactonase/LRE-like region" evidence="2">
    <location>
        <begin position="408"/>
        <end position="655"/>
    </location>
</feature>
<evidence type="ECO:0000259" key="2">
    <source>
        <dbReference type="Pfam" id="PF08450"/>
    </source>
</evidence>
<dbReference type="Gene3D" id="2.120.10.30">
    <property type="entry name" value="TolB, C-terminal domain"/>
    <property type="match status" value="1"/>
</dbReference>
<comment type="caution">
    <text evidence="3">The sequence shown here is derived from an EMBL/GenBank/DDBJ whole genome shotgun (WGS) entry which is preliminary data.</text>
</comment>
<organism evidence="3 4">
    <name type="scientific">Hortaea werneckii</name>
    <name type="common">Black yeast</name>
    <name type="synonym">Cladosporium werneckii</name>
    <dbReference type="NCBI Taxonomy" id="91943"/>
    <lineage>
        <taxon>Eukaryota</taxon>
        <taxon>Fungi</taxon>
        <taxon>Dikarya</taxon>
        <taxon>Ascomycota</taxon>
        <taxon>Pezizomycotina</taxon>
        <taxon>Dothideomycetes</taxon>
        <taxon>Dothideomycetidae</taxon>
        <taxon>Mycosphaerellales</taxon>
        <taxon>Teratosphaeriaceae</taxon>
        <taxon>Hortaea</taxon>
    </lineage>
</organism>
<dbReference type="EMBL" id="QWIO01000521">
    <property type="protein sequence ID" value="RMY94223.1"/>
    <property type="molecule type" value="Genomic_DNA"/>
</dbReference>
<dbReference type="Pfam" id="PF08450">
    <property type="entry name" value="SGL"/>
    <property type="match status" value="1"/>
</dbReference>
<feature type="region of interest" description="Disordered" evidence="1">
    <location>
        <begin position="145"/>
        <end position="179"/>
    </location>
</feature>
<dbReference type="PANTHER" id="PTHR47064">
    <property type="entry name" value="PUTATIVE (AFU_ORTHOLOGUE AFUA_1G08990)-RELATED"/>
    <property type="match status" value="1"/>
</dbReference>
<dbReference type="VEuPathDB" id="FungiDB:BTJ68_04705"/>
<accession>A0A3M7FZU9</accession>
<dbReference type="PANTHER" id="PTHR47064:SF2">
    <property type="entry name" value="SMP-30_GLUCONOLACTONASE_LRE-LIKE REGION DOMAIN-CONTAINING PROTEIN-RELATED"/>
    <property type="match status" value="1"/>
</dbReference>
<proteinExistence type="predicted"/>
<sequence>MPPTVKLDLGATQKAALSERMQDLVLMVVLNGALEEQDGLLPHNVAKSRCLEDGHGASDTMLAKTTTLFALFSVATRFASAAPPACLLAAVNTQPQPSALEAVCSGSNATEVENYICKHCGNDAETAMSGFASVCSRAGIKIDESASCDNSTSSSSSSSSSSASSTKAASITGTGSMPHMTGTGGSMATHTFYTTYFDSACSCTKTGSVAATAVTGMSGLTTATGTAGGMHNGTMIAPTGGVAPSAGSGAASSAGSGFGSGSSSGSGSGASASASAGTQDSGVGRVSMDVVFTVTFGLLSLFTVAYVAVAAEDESAFFSPLPEAFSNSKVVLLKDKLAVIPGDWEHDNIATNLHDIKASDPSVASALARLADTSFIAWDERFLDVVGSDARVETIQTFESPEDTHVHEAPVYVAETNELVFSDTSQIGWLWAVNIDSHKTRKIATNPPLSNVNGATYHNGLLYACTNGGSVRGIFTVNLTDGATEPILNNFRGRHFNSPNDLIFDSRGNIFFTDPTYGRASQWPGVQDPQLPNSIYHFDLHTKTLRTLSNSPLLFPNGLALSVDEKTLYVADSNSTFNSLTSVRNVWAFDVEHQGAILANPRLVYQAESGWPDGVRVSRSGLLFVAVAGGIDVVAPATGLLLGKINVPGDIVFNVEPAGGERDGVWLLTGSKAVYKATIAEGRKRVGGFGGGVVSEEVGSMAEQYLGGAMGAMQSAYQRVMA</sequence>
<evidence type="ECO:0000313" key="3">
    <source>
        <dbReference type="EMBL" id="RMY94223.1"/>
    </source>
</evidence>
<dbReference type="InterPro" id="IPR011042">
    <property type="entry name" value="6-blade_b-propeller_TolB-like"/>
</dbReference>
<dbReference type="Proteomes" id="UP000269539">
    <property type="component" value="Unassembled WGS sequence"/>
</dbReference>
<dbReference type="AlphaFoldDB" id="A0A3M7FZU9"/>
<gene>
    <name evidence="3" type="ORF">D0864_05570</name>
</gene>
<protein>
    <recommendedName>
        <fullName evidence="2">SMP-30/Gluconolactonase/LRE-like region domain-containing protein</fullName>
    </recommendedName>
</protein>